<gene>
    <name evidence="1" type="ORF">PUN28_005657</name>
</gene>
<name>A0AAW2G781_9HYME</name>
<protein>
    <submittedName>
        <fullName evidence="1">Uncharacterized protein</fullName>
    </submittedName>
</protein>
<dbReference type="Proteomes" id="UP001430953">
    <property type="component" value="Unassembled WGS sequence"/>
</dbReference>
<organism evidence="1 2">
    <name type="scientific">Cardiocondyla obscurior</name>
    <dbReference type="NCBI Taxonomy" id="286306"/>
    <lineage>
        <taxon>Eukaryota</taxon>
        <taxon>Metazoa</taxon>
        <taxon>Ecdysozoa</taxon>
        <taxon>Arthropoda</taxon>
        <taxon>Hexapoda</taxon>
        <taxon>Insecta</taxon>
        <taxon>Pterygota</taxon>
        <taxon>Neoptera</taxon>
        <taxon>Endopterygota</taxon>
        <taxon>Hymenoptera</taxon>
        <taxon>Apocrita</taxon>
        <taxon>Aculeata</taxon>
        <taxon>Formicoidea</taxon>
        <taxon>Formicidae</taxon>
        <taxon>Myrmicinae</taxon>
        <taxon>Cardiocondyla</taxon>
    </lineage>
</organism>
<sequence>MVTLLPGEERERESYAMLARGYPNRIHSTLLNAPSSRPLASPIRPLCLSVYLNLAGPANDYVSGAMGSFDPLVSMHTDPGIECHRAEPLGSTNEPAYHSTRGSYWNRITHAHLYLKKKKKKKKTTADVAYLNGVINVPFIRFGKQVFKY</sequence>
<proteinExistence type="predicted"/>
<reference evidence="1 2" key="1">
    <citation type="submission" date="2023-03" db="EMBL/GenBank/DDBJ databases">
        <title>High recombination rates correlate with genetic variation in Cardiocondyla obscurior ants.</title>
        <authorList>
            <person name="Errbii M."/>
        </authorList>
    </citation>
    <scope>NUCLEOTIDE SEQUENCE [LARGE SCALE GENOMIC DNA]</scope>
    <source>
        <strain evidence="1">Alpha-2009</strain>
        <tissue evidence="1">Whole body</tissue>
    </source>
</reference>
<dbReference type="AlphaFoldDB" id="A0AAW2G781"/>
<dbReference type="EMBL" id="JADYXP020000005">
    <property type="protein sequence ID" value="KAL0123272.1"/>
    <property type="molecule type" value="Genomic_DNA"/>
</dbReference>
<evidence type="ECO:0000313" key="2">
    <source>
        <dbReference type="Proteomes" id="UP001430953"/>
    </source>
</evidence>
<keyword evidence="2" id="KW-1185">Reference proteome</keyword>
<comment type="caution">
    <text evidence="1">The sequence shown here is derived from an EMBL/GenBank/DDBJ whole genome shotgun (WGS) entry which is preliminary data.</text>
</comment>
<accession>A0AAW2G781</accession>
<evidence type="ECO:0000313" key="1">
    <source>
        <dbReference type="EMBL" id="KAL0123272.1"/>
    </source>
</evidence>